<dbReference type="Gene3D" id="2.40.50.140">
    <property type="entry name" value="Nucleic acid-binding proteins"/>
    <property type="match status" value="1"/>
</dbReference>
<dbReference type="GO" id="GO:0043590">
    <property type="term" value="C:bacterial nucleoid"/>
    <property type="evidence" value="ECO:0007669"/>
    <property type="project" value="TreeGrafter"/>
</dbReference>
<protein>
    <recommendedName>
        <fullName evidence="2 7">DNA repair protein RecO</fullName>
    </recommendedName>
    <alternativeName>
        <fullName evidence="6 7">Recombination protein O</fullName>
    </alternativeName>
</protein>
<evidence type="ECO:0000256" key="1">
    <source>
        <dbReference type="ARBA" id="ARBA00007452"/>
    </source>
</evidence>
<dbReference type="InterPro" id="IPR012340">
    <property type="entry name" value="NA-bd_OB-fold"/>
</dbReference>
<gene>
    <name evidence="7 9" type="primary">recO</name>
    <name evidence="9" type="ORF">G3M78_10660</name>
</gene>
<evidence type="ECO:0000256" key="2">
    <source>
        <dbReference type="ARBA" id="ARBA00021310"/>
    </source>
</evidence>
<evidence type="ECO:0000256" key="5">
    <source>
        <dbReference type="ARBA" id="ARBA00023204"/>
    </source>
</evidence>
<accession>A0A7T0C3P9</accession>
<dbReference type="AlphaFoldDB" id="A0A7T0C3P9"/>
<evidence type="ECO:0000256" key="6">
    <source>
        <dbReference type="ARBA" id="ARBA00033409"/>
    </source>
</evidence>
<dbReference type="EMBL" id="CP048620">
    <property type="protein sequence ID" value="QPJ65827.1"/>
    <property type="molecule type" value="Genomic_DNA"/>
</dbReference>
<keyword evidence="4 7" id="KW-0233">DNA recombination</keyword>
<evidence type="ECO:0000256" key="3">
    <source>
        <dbReference type="ARBA" id="ARBA00022763"/>
    </source>
</evidence>
<dbReference type="Proteomes" id="UP000594464">
    <property type="component" value="Chromosome"/>
</dbReference>
<dbReference type="InterPro" id="IPR003717">
    <property type="entry name" value="RecO"/>
</dbReference>
<dbReference type="NCBIfam" id="TIGR00613">
    <property type="entry name" value="reco"/>
    <property type="match status" value="1"/>
</dbReference>
<organism evidence="9 10">
    <name type="scientific">Candidatus Nitrohelix vancouverensis</name>
    <dbReference type="NCBI Taxonomy" id="2705534"/>
    <lineage>
        <taxon>Bacteria</taxon>
        <taxon>Pseudomonadati</taxon>
        <taxon>Nitrospinota/Tectimicrobiota group</taxon>
        <taxon>Nitrospinota</taxon>
        <taxon>Nitrospinia</taxon>
        <taxon>Nitrospinales</taxon>
        <taxon>Nitrospinaceae</taxon>
        <taxon>Candidatus Nitrohelix</taxon>
    </lineage>
</organism>
<dbReference type="Pfam" id="PF02565">
    <property type="entry name" value="RecO_C"/>
    <property type="match status" value="1"/>
</dbReference>
<dbReference type="Pfam" id="PF11967">
    <property type="entry name" value="RecO_N"/>
    <property type="match status" value="1"/>
</dbReference>
<dbReference type="SUPFAM" id="SSF50249">
    <property type="entry name" value="Nucleic acid-binding proteins"/>
    <property type="match status" value="1"/>
</dbReference>
<evidence type="ECO:0000313" key="9">
    <source>
        <dbReference type="EMBL" id="QPJ65827.1"/>
    </source>
</evidence>
<evidence type="ECO:0000259" key="8">
    <source>
        <dbReference type="Pfam" id="PF11967"/>
    </source>
</evidence>
<dbReference type="InterPro" id="IPR037278">
    <property type="entry name" value="ARFGAP/RecO"/>
</dbReference>
<proteinExistence type="inferred from homology"/>
<dbReference type="PANTHER" id="PTHR33991">
    <property type="entry name" value="DNA REPAIR PROTEIN RECO"/>
    <property type="match status" value="1"/>
</dbReference>
<dbReference type="KEGG" id="nva:G3M78_10660"/>
<evidence type="ECO:0000256" key="4">
    <source>
        <dbReference type="ARBA" id="ARBA00023172"/>
    </source>
</evidence>
<dbReference type="PANTHER" id="PTHR33991:SF1">
    <property type="entry name" value="DNA REPAIR PROTEIN RECO"/>
    <property type="match status" value="1"/>
</dbReference>
<feature type="domain" description="DNA replication/recombination mediator RecO N-terminal" evidence="8">
    <location>
        <begin position="1"/>
        <end position="81"/>
    </location>
</feature>
<dbReference type="HAMAP" id="MF_00201">
    <property type="entry name" value="RecO"/>
    <property type="match status" value="1"/>
</dbReference>
<keyword evidence="5 7" id="KW-0234">DNA repair</keyword>
<name>A0A7T0C3P9_9BACT</name>
<dbReference type="Gene3D" id="1.20.1440.120">
    <property type="entry name" value="Recombination protein O, C-terminal domain"/>
    <property type="match status" value="1"/>
</dbReference>
<dbReference type="InterPro" id="IPR022572">
    <property type="entry name" value="DNA_rep/recomb_RecO_N"/>
</dbReference>
<dbReference type="InterPro" id="IPR042242">
    <property type="entry name" value="RecO_C"/>
</dbReference>
<evidence type="ECO:0000313" key="10">
    <source>
        <dbReference type="Proteomes" id="UP000594464"/>
    </source>
</evidence>
<dbReference type="GO" id="GO:0006310">
    <property type="term" value="P:DNA recombination"/>
    <property type="evidence" value="ECO:0007669"/>
    <property type="project" value="UniProtKB-UniRule"/>
</dbReference>
<comment type="similarity">
    <text evidence="1 7">Belongs to the RecO family.</text>
</comment>
<dbReference type="SUPFAM" id="SSF57863">
    <property type="entry name" value="ArfGap/RecO-like zinc finger"/>
    <property type="match status" value="1"/>
</dbReference>
<sequence length="249" mass="28385">MGLYNCRAIVLRRFNLSETDKLVTLLTDRYGKVKVVAKAARKIKSRFGAALEPLSLIEMIYFGKENQNLYRLNQADIIRSFHPIREDYKKTFTGAYFLELIDALIPDGHPELGAFQLLCDTLAALECNDHIIILRRLFEIQLMAVLGYSPEFDHCLACKSVPAPGWIGFSYNRKGILCQPCTHRLQPGTRFNQGVLNYLKKMMALTPQNSGRLRLPKGLEDEIETVTHRLVLSHLGRELKSYPFIKSLA</sequence>
<reference evidence="10" key="1">
    <citation type="submission" date="2020-02" db="EMBL/GenBank/DDBJ databases">
        <title>Genomic and physiological characterization of two novel Nitrospinaceae genera.</title>
        <authorList>
            <person name="Mueller A.J."/>
            <person name="Jung M.-Y."/>
            <person name="Strachan C.R."/>
            <person name="Herbold C.W."/>
            <person name="Kirkegaard R.H."/>
            <person name="Daims H."/>
        </authorList>
    </citation>
    <scope>NUCLEOTIDE SEQUENCE [LARGE SCALE GENOMIC DNA]</scope>
</reference>
<dbReference type="GO" id="GO:0006302">
    <property type="term" value="P:double-strand break repair"/>
    <property type="evidence" value="ECO:0007669"/>
    <property type="project" value="TreeGrafter"/>
</dbReference>
<keyword evidence="3 7" id="KW-0227">DNA damage</keyword>
<evidence type="ECO:0000256" key="7">
    <source>
        <dbReference type="HAMAP-Rule" id="MF_00201"/>
    </source>
</evidence>
<comment type="function">
    <text evidence="7">Involved in DNA repair and RecF pathway recombination.</text>
</comment>